<dbReference type="EMBL" id="LIZT01000102">
    <property type="protein sequence ID" value="KPJ48688.1"/>
    <property type="molecule type" value="Genomic_DNA"/>
</dbReference>
<dbReference type="Proteomes" id="UP000051124">
    <property type="component" value="Unassembled WGS sequence"/>
</dbReference>
<organism evidence="1 2">
    <name type="scientific">candidate division TA06 bacterium DG_26</name>
    <dbReference type="NCBI Taxonomy" id="1703771"/>
    <lineage>
        <taxon>Bacteria</taxon>
        <taxon>Bacteria division TA06</taxon>
    </lineage>
</organism>
<reference evidence="1 2" key="1">
    <citation type="journal article" date="2015" name="Microbiome">
        <title>Genomic resolution of linkages in carbon, nitrogen, and sulfur cycling among widespread estuary sediment bacteria.</title>
        <authorList>
            <person name="Baker B.J."/>
            <person name="Lazar C.S."/>
            <person name="Teske A.P."/>
            <person name="Dick G.J."/>
        </authorList>
    </citation>
    <scope>NUCLEOTIDE SEQUENCE [LARGE SCALE GENOMIC DNA]</scope>
    <source>
        <strain evidence="1">DG_26</strain>
    </source>
</reference>
<dbReference type="AlphaFoldDB" id="A0A0S7WEV5"/>
<name>A0A0S7WEV5_UNCT6</name>
<accession>A0A0S7WEV5</accession>
<proteinExistence type="predicted"/>
<evidence type="ECO:0000313" key="2">
    <source>
        <dbReference type="Proteomes" id="UP000051124"/>
    </source>
</evidence>
<gene>
    <name evidence="1" type="ORF">AMJ40_07035</name>
</gene>
<evidence type="ECO:0000313" key="1">
    <source>
        <dbReference type="EMBL" id="KPJ48688.1"/>
    </source>
</evidence>
<protein>
    <submittedName>
        <fullName evidence="1">Uncharacterized protein</fullName>
    </submittedName>
</protein>
<comment type="caution">
    <text evidence="1">The sequence shown here is derived from an EMBL/GenBank/DDBJ whole genome shotgun (WGS) entry which is preliminary data.</text>
</comment>
<sequence length="67" mass="7784">MPQFRMQDFPSLEKSPCSPASLRNKITYMLLNSCYANAKVEMVNRETGEYRIVLHGTLDKEEGKWTE</sequence>